<feature type="domain" description="SH3" evidence="6">
    <location>
        <begin position="685"/>
        <end position="756"/>
    </location>
</feature>
<dbReference type="Pfam" id="PF00625">
    <property type="entry name" value="Guanylate_kin"/>
    <property type="match status" value="1"/>
</dbReference>
<reference evidence="10" key="1">
    <citation type="submission" date="2015-02" db="EMBL/GenBank/DDBJ databases">
        <title>Genome sequencing for Strongylocentrotus purpuratus.</title>
        <authorList>
            <person name="Murali S."/>
            <person name="Liu Y."/>
            <person name="Vee V."/>
            <person name="English A."/>
            <person name="Wang M."/>
            <person name="Skinner E."/>
            <person name="Han Y."/>
            <person name="Muzny D.M."/>
            <person name="Worley K.C."/>
            <person name="Gibbs R.A."/>
        </authorList>
    </citation>
    <scope>NUCLEOTIDE SEQUENCE</scope>
</reference>
<dbReference type="SUPFAM" id="SSF52540">
    <property type="entry name" value="P-loop containing nucleoside triphosphate hydrolases"/>
    <property type="match status" value="1"/>
</dbReference>
<dbReference type="PANTHER" id="PTHR23122">
    <property type="entry name" value="MEMBRANE-ASSOCIATED GUANYLATE KINASE MAGUK"/>
    <property type="match status" value="1"/>
</dbReference>
<dbReference type="GO" id="GO:0005912">
    <property type="term" value="C:adherens junction"/>
    <property type="evidence" value="ECO:0000318"/>
    <property type="project" value="GO_Central"/>
</dbReference>
<dbReference type="InterPro" id="IPR004172">
    <property type="entry name" value="L27_dom"/>
</dbReference>
<dbReference type="SUPFAM" id="SSF50044">
    <property type="entry name" value="SH3-domain"/>
    <property type="match status" value="1"/>
</dbReference>
<dbReference type="InterPro" id="IPR036892">
    <property type="entry name" value="L27_dom_sf"/>
</dbReference>
<dbReference type="InterPro" id="IPR001452">
    <property type="entry name" value="SH3_domain"/>
</dbReference>
<protein>
    <submittedName>
        <fullName evidence="9">Uncharacterized protein</fullName>
    </submittedName>
</protein>
<dbReference type="GO" id="GO:0072659">
    <property type="term" value="P:protein localization to plasma membrane"/>
    <property type="evidence" value="ECO:0000318"/>
    <property type="project" value="GO_Central"/>
</dbReference>
<feature type="region of interest" description="Disordered" evidence="5">
    <location>
        <begin position="317"/>
        <end position="339"/>
    </location>
</feature>
<evidence type="ECO:0000313" key="9">
    <source>
        <dbReference type="EnsemblMetazoa" id="XP_030855584"/>
    </source>
</evidence>
<dbReference type="CTD" id="423281"/>
<organism evidence="9 10">
    <name type="scientific">Strongylocentrotus purpuratus</name>
    <name type="common">Purple sea urchin</name>
    <dbReference type="NCBI Taxonomy" id="7668"/>
    <lineage>
        <taxon>Eukaryota</taxon>
        <taxon>Metazoa</taxon>
        <taxon>Echinodermata</taxon>
        <taxon>Eleutherozoa</taxon>
        <taxon>Echinozoa</taxon>
        <taxon>Echinoidea</taxon>
        <taxon>Euechinoidea</taxon>
        <taxon>Echinacea</taxon>
        <taxon>Camarodonta</taxon>
        <taxon>Echinidea</taxon>
        <taxon>Strongylocentrotidae</taxon>
        <taxon>Strongylocentrotus</taxon>
    </lineage>
</organism>
<feature type="domain" description="PDZ" evidence="8">
    <location>
        <begin position="592"/>
        <end position="674"/>
    </location>
</feature>
<evidence type="ECO:0000313" key="10">
    <source>
        <dbReference type="Proteomes" id="UP000007110"/>
    </source>
</evidence>
<comment type="similarity">
    <text evidence="1">Belongs to the MAGUK family.</text>
</comment>
<dbReference type="InterPro" id="IPR008145">
    <property type="entry name" value="GK/Ca_channel_bsu"/>
</dbReference>
<dbReference type="CDD" id="cd12036">
    <property type="entry name" value="SH3_MPP5"/>
    <property type="match status" value="1"/>
</dbReference>
<evidence type="ECO:0000256" key="5">
    <source>
        <dbReference type="SAM" id="MobiDB-lite"/>
    </source>
</evidence>
<dbReference type="GO" id="GO:0048699">
    <property type="term" value="P:generation of neurons"/>
    <property type="evidence" value="ECO:0000318"/>
    <property type="project" value="GO_Central"/>
</dbReference>
<evidence type="ECO:0000256" key="1">
    <source>
        <dbReference type="ARBA" id="ARBA00007014"/>
    </source>
</evidence>
<dbReference type="GeneID" id="105445791"/>
<dbReference type="Gene3D" id="2.30.30.40">
    <property type="entry name" value="SH3 Domains"/>
    <property type="match status" value="1"/>
</dbReference>
<accession>A0A7M7PSE3</accession>
<dbReference type="InterPro" id="IPR001478">
    <property type="entry name" value="PDZ"/>
</dbReference>
<dbReference type="SMART" id="SM00072">
    <property type="entry name" value="GuKc"/>
    <property type="match status" value="1"/>
</dbReference>
<evidence type="ECO:0000259" key="8">
    <source>
        <dbReference type="PROSITE" id="PS50106"/>
    </source>
</evidence>
<dbReference type="PROSITE" id="PS50052">
    <property type="entry name" value="GUANYLATE_KINASE_2"/>
    <property type="match status" value="1"/>
</dbReference>
<dbReference type="OrthoDB" id="43580at2759"/>
<dbReference type="EnsemblMetazoa" id="XM_030999724">
    <property type="protein sequence ID" value="XP_030855584"/>
    <property type="gene ID" value="LOC105445791"/>
</dbReference>
<dbReference type="CDD" id="cd00071">
    <property type="entry name" value="GMPK"/>
    <property type="match status" value="1"/>
</dbReference>
<dbReference type="GO" id="GO:0002011">
    <property type="term" value="P:morphogenesis of an epithelial sheet"/>
    <property type="evidence" value="ECO:0000318"/>
    <property type="project" value="GO_Central"/>
</dbReference>
<keyword evidence="10" id="KW-1185">Reference proteome</keyword>
<feature type="domain" description="Guanylate kinase-like" evidence="7">
    <location>
        <begin position="820"/>
        <end position="1000"/>
    </location>
</feature>
<feature type="compositionally biased region" description="Low complexity" evidence="5">
    <location>
        <begin position="419"/>
        <end position="432"/>
    </location>
</feature>
<dbReference type="InterPro" id="IPR036028">
    <property type="entry name" value="SH3-like_dom_sf"/>
</dbReference>
<feature type="region of interest" description="Disordered" evidence="5">
    <location>
        <begin position="368"/>
        <end position="459"/>
    </location>
</feature>
<evidence type="ECO:0000256" key="3">
    <source>
        <dbReference type="ARBA" id="ARBA00022737"/>
    </source>
</evidence>
<dbReference type="GO" id="GO:0005886">
    <property type="term" value="C:plasma membrane"/>
    <property type="evidence" value="ECO:0000318"/>
    <property type="project" value="GO_Central"/>
</dbReference>
<reference evidence="9" key="2">
    <citation type="submission" date="2021-01" db="UniProtKB">
        <authorList>
            <consortium name="EnsemblMetazoa"/>
        </authorList>
    </citation>
    <scope>IDENTIFICATION</scope>
</reference>
<dbReference type="FunFam" id="3.30.63.10:FF:000002">
    <property type="entry name" value="Guanylate kinase 1"/>
    <property type="match status" value="1"/>
</dbReference>
<evidence type="ECO:0000259" key="6">
    <source>
        <dbReference type="PROSITE" id="PS50002"/>
    </source>
</evidence>
<dbReference type="Gene3D" id="1.10.287.650">
    <property type="entry name" value="L27 domain"/>
    <property type="match status" value="2"/>
</dbReference>
<dbReference type="Gene3D" id="3.40.50.300">
    <property type="entry name" value="P-loop containing nucleotide triphosphate hydrolases"/>
    <property type="match status" value="1"/>
</dbReference>
<dbReference type="SMART" id="SM00326">
    <property type="entry name" value="SH3"/>
    <property type="match status" value="1"/>
</dbReference>
<dbReference type="InterPro" id="IPR035601">
    <property type="entry name" value="MPP5_SH3"/>
</dbReference>
<dbReference type="GO" id="GO:0045197">
    <property type="term" value="P:establishment or maintenance of epithelial cell apical/basal polarity"/>
    <property type="evidence" value="ECO:0000318"/>
    <property type="project" value="GO_Central"/>
</dbReference>
<dbReference type="SUPFAM" id="SSF50156">
    <property type="entry name" value="PDZ domain-like"/>
    <property type="match status" value="2"/>
</dbReference>
<keyword evidence="3" id="KW-0677">Repeat</keyword>
<proteinExistence type="inferred from homology"/>
<dbReference type="Proteomes" id="UP000007110">
    <property type="component" value="Unassembled WGS sequence"/>
</dbReference>
<dbReference type="Gene3D" id="2.30.42.10">
    <property type="match status" value="2"/>
</dbReference>
<feature type="compositionally biased region" description="Polar residues" evidence="5">
    <location>
        <begin position="382"/>
        <end position="411"/>
    </location>
</feature>
<dbReference type="Pfam" id="PF00595">
    <property type="entry name" value="PDZ"/>
    <property type="match status" value="2"/>
</dbReference>
<evidence type="ECO:0000256" key="4">
    <source>
        <dbReference type="PROSITE-ProRule" id="PRU00192"/>
    </source>
</evidence>
<feature type="compositionally biased region" description="Polar residues" evidence="5">
    <location>
        <begin position="226"/>
        <end position="235"/>
    </location>
</feature>
<feature type="compositionally biased region" description="Polar residues" evidence="5">
    <location>
        <begin position="317"/>
        <end position="337"/>
    </location>
</feature>
<dbReference type="PROSITE" id="PS50106">
    <property type="entry name" value="PDZ"/>
    <property type="match status" value="2"/>
</dbReference>
<dbReference type="FunCoup" id="A0A7M7PSE3">
    <property type="interactions" value="470"/>
</dbReference>
<dbReference type="SMART" id="SM00569">
    <property type="entry name" value="L27"/>
    <property type="match status" value="2"/>
</dbReference>
<dbReference type="PROSITE" id="PS50002">
    <property type="entry name" value="SH3"/>
    <property type="match status" value="1"/>
</dbReference>
<dbReference type="GO" id="GO:0016332">
    <property type="term" value="P:establishment or maintenance of polarity of embryonic epithelium"/>
    <property type="evidence" value="ECO:0000318"/>
    <property type="project" value="GO_Central"/>
</dbReference>
<evidence type="ECO:0000256" key="2">
    <source>
        <dbReference type="ARBA" id="ARBA00022443"/>
    </source>
</evidence>
<dbReference type="InterPro" id="IPR008144">
    <property type="entry name" value="Guanylate_kin-like_dom"/>
</dbReference>
<feature type="region of interest" description="Disordered" evidence="5">
    <location>
        <begin position="191"/>
        <end position="235"/>
    </location>
</feature>
<dbReference type="InterPro" id="IPR036034">
    <property type="entry name" value="PDZ_sf"/>
</dbReference>
<sequence length="1015" mass="112727">MMMNGDVELGPVSINGGSHYGNQDDEGYENDGFELHEESNWQSNKNMMEIEMTTVLEIGSNDERFGFSVMGGLEEGFLPSVDAILKGSPADRADLEIGDEILEVNGRSLENATHEEVIAHIHQCVKSRTINLRVKRRTIRDGGLDDVEKKRLQQAYVIAVEQQTRDKIAQIAAHNNVQTVDLTSLNNSNHPVGITNGHTHVELHGHSNGYPEPENSASEPQEPPLTATSATVPQDGYSNERLSQLFGEDFQVVSEPDGYDNPAFSLEFPSTGSDISASETETVHRAGSLPVQEPAVQPKVLKGEEVPPVDLAQLDAQSNAQSASLPTSSTQQKNTMPEPSAAVRLEAHPREMGVDCPADFVAASGMKDPPAQSAGSAKVNGHTLTNGTDLIPNSKQNNNMSYENWNSTGTHTHPGVTIQQNASQNNSQGSISFEPVSNHPLFEDAGTSRQYSTPEQPPPRKILDLQDLLTTLSLAQNKLGSPQDREDLNFMQQFFHNSDVQHAVGIQHTVGQLQLSKSPPLPVAANSETLAVEISYSSRGSKGEADELRRLLSNPLLRGLLRAHDNVASPDPAELPTDVYQDIDLPEDGEESVKIVRIEKTGEPLGATILNENESIIIGRIIRGGMAEKSGLLHEGDEILQINGDIVTGKSVNELSDLLASQTGTMTFLIVPSTTTIQQPPTANTVLMHFRANFDYDPEDDMYIPCRELGLSFMKGDILHIINKDDANWWQAYREGDEDQSLAGLVPSKAFQNQREAMKEPMKDDEDQEPKKTSLLCSCVGKTNKKKKKKKNMYNNDQTDHEEPLTYEEVGLYQPEPHRKRPIVLIGPPHVGRQELKQRLLESDRRFKAAVPHTTRVMKEHEINSVDYHFTSKTRFEQDVAASKFVEYGDYEGNLYGTSLDSIQAVIDESKICLLNLHAQALKILKKSSLKPYFLFICPPSIDRLRQQRTEAGELLKEQELREIIDTGRGMEDAFGHYFDHVIIHHDHDRAYNDLISEIDRIQIEPQWVPIHWLS</sequence>
<evidence type="ECO:0000259" key="7">
    <source>
        <dbReference type="PROSITE" id="PS50052"/>
    </source>
</evidence>
<dbReference type="SMART" id="SM00228">
    <property type="entry name" value="PDZ"/>
    <property type="match status" value="2"/>
</dbReference>
<keyword evidence="2 4" id="KW-0728">SH3 domain</keyword>
<dbReference type="SUPFAM" id="SSF101288">
    <property type="entry name" value="L27 domain"/>
    <property type="match status" value="1"/>
</dbReference>
<dbReference type="InterPro" id="IPR050716">
    <property type="entry name" value="MAGUK"/>
</dbReference>
<feature type="domain" description="PDZ" evidence="8">
    <location>
        <begin position="53"/>
        <end position="136"/>
    </location>
</feature>
<dbReference type="RefSeq" id="XP_030855584.1">
    <property type="nucleotide sequence ID" value="XM_030999724.1"/>
</dbReference>
<dbReference type="AlphaFoldDB" id="A0A7M7PSE3"/>
<dbReference type="InParanoid" id="A0A7M7PSE3"/>
<dbReference type="CDD" id="cd00136">
    <property type="entry name" value="PDZ_canonical"/>
    <property type="match status" value="1"/>
</dbReference>
<name>A0A7M7PSE3_STRPU</name>
<dbReference type="InterPro" id="IPR027417">
    <property type="entry name" value="P-loop_NTPase"/>
</dbReference>
<dbReference type="OMA" id="PCHELGI"/>
<dbReference type="Pfam" id="PF07653">
    <property type="entry name" value="SH3_2"/>
    <property type="match status" value="1"/>
</dbReference>
<dbReference type="FunFam" id="2.30.42.10:FF:000088">
    <property type="entry name" value="MAGUK p55 subfamily member 5"/>
    <property type="match status" value="1"/>
</dbReference>